<reference evidence="6 7" key="1">
    <citation type="submission" date="2019-11" db="EMBL/GenBank/DDBJ databases">
        <authorList>
            <person name="Cho J.-C."/>
        </authorList>
    </citation>
    <scope>NUCLEOTIDE SEQUENCE [LARGE SCALE GENOMIC DNA]</scope>
    <source>
        <strain evidence="5 6">JH1073</strain>
        <strain evidence="4 7">JH702</strain>
    </source>
</reference>
<dbReference type="Proteomes" id="UP001219901">
    <property type="component" value="Chromosome"/>
</dbReference>
<dbReference type="SUPFAM" id="SSF82771">
    <property type="entry name" value="GIY-YIG endonuclease"/>
    <property type="match status" value="1"/>
</dbReference>
<feature type="domain" description="GIY-YIG" evidence="3">
    <location>
        <begin position="4"/>
        <end position="79"/>
    </location>
</feature>
<keyword evidence="2" id="KW-1133">Transmembrane helix</keyword>
<organism evidence="5 6">
    <name type="scientific">Candidatus Lucifugimonas marina</name>
    <dbReference type="NCBI Taxonomy" id="3038979"/>
    <lineage>
        <taxon>Bacteria</taxon>
        <taxon>Bacillati</taxon>
        <taxon>Chloroflexota</taxon>
        <taxon>Dehalococcoidia</taxon>
        <taxon>SAR202 cluster</taxon>
        <taxon>Candidatus Lucifugimonadales</taxon>
        <taxon>Candidatus Lucifugimonadaceae</taxon>
        <taxon>Candidatus Lucifugimonas</taxon>
    </lineage>
</organism>
<sequence>MSNGIIATYMVASLQGVLYTGFTVNLRDRIEQHRVGLGGEFSSLYRNSKLVWCEVAESIESAREREAQIKRWRRSKKVWLIERENPYWEDISWKVN</sequence>
<proteinExistence type="inferred from homology"/>
<dbReference type="PANTHER" id="PTHR34477">
    <property type="entry name" value="UPF0213 PROTEIN YHBQ"/>
    <property type="match status" value="1"/>
</dbReference>
<keyword evidence="6" id="KW-1185">Reference proteome</keyword>
<evidence type="ECO:0000313" key="4">
    <source>
        <dbReference type="EMBL" id="MDG0866915.1"/>
    </source>
</evidence>
<evidence type="ECO:0000313" key="7">
    <source>
        <dbReference type="Proteomes" id="UP001321249"/>
    </source>
</evidence>
<dbReference type="RefSeq" id="WP_342824760.1">
    <property type="nucleotide sequence ID" value="NZ_CP046146.1"/>
</dbReference>
<keyword evidence="2" id="KW-0472">Membrane</keyword>
<comment type="similarity">
    <text evidence="1">Belongs to the UPF0213 family.</text>
</comment>
<evidence type="ECO:0000313" key="6">
    <source>
        <dbReference type="Proteomes" id="UP001219901"/>
    </source>
</evidence>
<accession>A0AAJ5ZC85</accession>
<keyword evidence="2" id="KW-0812">Transmembrane</keyword>
<reference evidence="6" key="3">
    <citation type="submission" date="2023-06" db="EMBL/GenBank/DDBJ databases">
        <title>Pangenomics reveal diversification of enzyme families and niche specialization in globally abundant SAR202 bacteria.</title>
        <authorList>
            <person name="Saw J.H.W."/>
        </authorList>
    </citation>
    <scope>NUCLEOTIDE SEQUENCE [LARGE SCALE GENOMIC DNA]</scope>
    <source>
        <strain evidence="6">JH1073</strain>
    </source>
</reference>
<evidence type="ECO:0000256" key="2">
    <source>
        <dbReference type="SAM" id="Phobius"/>
    </source>
</evidence>
<dbReference type="AlphaFoldDB" id="A0AAJ5ZC85"/>
<evidence type="ECO:0000259" key="3">
    <source>
        <dbReference type="PROSITE" id="PS50164"/>
    </source>
</evidence>
<feature type="transmembrane region" description="Helical" evidence="2">
    <location>
        <begin position="6"/>
        <end position="26"/>
    </location>
</feature>
<reference evidence="5" key="2">
    <citation type="journal article" date="2023" name="Nat. Commun.">
        <title>Cultivation of marine bacteria of the SAR202 clade.</title>
        <authorList>
            <person name="Lim Y."/>
            <person name="Seo J.H."/>
            <person name="Giovannoni S.J."/>
            <person name="Kang I."/>
            <person name="Cho J.C."/>
        </authorList>
    </citation>
    <scope>NUCLEOTIDE SEQUENCE</scope>
    <source>
        <strain evidence="5">JH1073</strain>
    </source>
</reference>
<dbReference type="PROSITE" id="PS50164">
    <property type="entry name" value="GIY_YIG"/>
    <property type="match status" value="1"/>
</dbReference>
<dbReference type="EMBL" id="CP046147">
    <property type="protein sequence ID" value="WFG38335.1"/>
    <property type="molecule type" value="Genomic_DNA"/>
</dbReference>
<dbReference type="InterPro" id="IPR050190">
    <property type="entry name" value="UPF0213_domain"/>
</dbReference>
<dbReference type="InterPro" id="IPR000305">
    <property type="entry name" value="GIY-YIG_endonuc"/>
</dbReference>
<dbReference type="InterPro" id="IPR035901">
    <property type="entry name" value="GIY-YIG_endonuc_sf"/>
</dbReference>
<protein>
    <submittedName>
        <fullName evidence="5">GIY-YIG nuclease family protein</fullName>
    </submittedName>
</protein>
<name>A0AAJ5ZC85_9CHLR</name>
<evidence type="ECO:0000313" key="5">
    <source>
        <dbReference type="EMBL" id="WFG38335.1"/>
    </source>
</evidence>
<evidence type="ECO:0000256" key="1">
    <source>
        <dbReference type="ARBA" id="ARBA00007435"/>
    </source>
</evidence>
<dbReference type="Pfam" id="PF01541">
    <property type="entry name" value="GIY-YIG"/>
    <property type="match status" value="1"/>
</dbReference>
<dbReference type="PANTHER" id="PTHR34477:SF5">
    <property type="entry name" value="BSL5627 PROTEIN"/>
    <property type="match status" value="1"/>
</dbReference>
<dbReference type="Proteomes" id="UP001321249">
    <property type="component" value="Unassembled WGS sequence"/>
</dbReference>
<dbReference type="Gene3D" id="3.40.1440.10">
    <property type="entry name" value="GIY-YIG endonuclease"/>
    <property type="match status" value="1"/>
</dbReference>
<gene>
    <name evidence="4" type="ORF">GKO46_07495</name>
    <name evidence="5" type="ORF">GKO48_01500</name>
</gene>
<dbReference type="EMBL" id="WMBE01000002">
    <property type="protein sequence ID" value="MDG0866915.1"/>
    <property type="molecule type" value="Genomic_DNA"/>
</dbReference>